<feature type="domain" description="C2H2-type" evidence="7">
    <location>
        <begin position="462"/>
        <end position="489"/>
    </location>
</feature>
<keyword evidence="1" id="KW-0479">Metal-binding</keyword>
<name>A0A1Y2ACW4_9FUNG</name>
<protein>
    <recommendedName>
        <fullName evidence="7">C2H2-type domain-containing protein</fullName>
    </recommendedName>
</protein>
<dbReference type="Gene3D" id="3.30.160.60">
    <property type="entry name" value="Classic Zinc Finger"/>
    <property type="match status" value="2"/>
</dbReference>
<feature type="region of interest" description="Disordered" evidence="6">
    <location>
        <begin position="394"/>
        <end position="418"/>
    </location>
</feature>
<evidence type="ECO:0000313" key="9">
    <source>
        <dbReference type="Proteomes" id="UP000193920"/>
    </source>
</evidence>
<dbReference type="AlphaFoldDB" id="A0A1Y2ACW4"/>
<evidence type="ECO:0000256" key="1">
    <source>
        <dbReference type="ARBA" id="ARBA00022723"/>
    </source>
</evidence>
<keyword evidence="2" id="KW-0677">Repeat</keyword>
<feature type="compositionally biased region" description="Basic and acidic residues" evidence="6">
    <location>
        <begin position="394"/>
        <end position="406"/>
    </location>
</feature>
<dbReference type="OrthoDB" id="2156505at2759"/>
<keyword evidence="9" id="KW-1185">Reference proteome</keyword>
<dbReference type="GO" id="GO:0000978">
    <property type="term" value="F:RNA polymerase II cis-regulatory region sequence-specific DNA binding"/>
    <property type="evidence" value="ECO:0007669"/>
    <property type="project" value="TreeGrafter"/>
</dbReference>
<dbReference type="FunFam" id="3.30.160.60:FF:000100">
    <property type="entry name" value="Zinc finger 45-like"/>
    <property type="match status" value="1"/>
</dbReference>
<dbReference type="PROSITE" id="PS00028">
    <property type="entry name" value="ZINC_FINGER_C2H2_1"/>
    <property type="match status" value="1"/>
</dbReference>
<evidence type="ECO:0000256" key="2">
    <source>
        <dbReference type="ARBA" id="ARBA00022737"/>
    </source>
</evidence>
<accession>A0A1Y2ACW4</accession>
<comment type="caution">
    <text evidence="8">The sequence shown here is derived from an EMBL/GenBank/DDBJ whole genome shotgun (WGS) entry which is preliminary data.</text>
</comment>
<gene>
    <name evidence="8" type="ORF">LY90DRAFT_707876</name>
</gene>
<evidence type="ECO:0000256" key="5">
    <source>
        <dbReference type="PROSITE-ProRule" id="PRU00042"/>
    </source>
</evidence>
<feature type="domain" description="C2H2-type" evidence="7">
    <location>
        <begin position="519"/>
        <end position="537"/>
    </location>
</feature>
<dbReference type="SUPFAM" id="SSF57667">
    <property type="entry name" value="beta-beta-alpha zinc fingers"/>
    <property type="match status" value="1"/>
</dbReference>
<evidence type="ECO:0000259" key="7">
    <source>
        <dbReference type="PROSITE" id="PS50157"/>
    </source>
</evidence>
<organism evidence="8 9">
    <name type="scientific">Neocallimastix californiae</name>
    <dbReference type="NCBI Taxonomy" id="1754190"/>
    <lineage>
        <taxon>Eukaryota</taxon>
        <taxon>Fungi</taxon>
        <taxon>Fungi incertae sedis</taxon>
        <taxon>Chytridiomycota</taxon>
        <taxon>Chytridiomycota incertae sedis</taxon>
        <taxon>Neocallimastigomycetes</taxon>
        <taxon>Neocallimastigales</taxon>
        <taxon>Neocallimastigaceae</taxon>
        <taxon>Neocallimastix</taxon>
    </lineage>
</organism>
<dbReference type="SMART" id="SM00355">
    <property type="entry name" value="ZnF_C2H2"/>
    <property type="match status" value="3"/>
</dbReference>
<evidence type="ECO:0000256" key="3">
    <source>
        <dbReference type="ARBA" id="ARBA00022771"/>
    </source>
</evidence>
<reference evidence="8 9" key="1">
    <citation type="submission" date="2016-08" db="EMBL/GenBank/DDBJ databases">
        <title>A Parts List for Fungal Cellulosomes Revealed by Comparative Genomics.</title>
        <authorList>
            <consortium name="DOE Joint Genome Institute"/>
            <person name="Haitjema C.H."/>
            <person name="Gilmore S.P."/>
            <person name="Henske J.K."/>
            <person name="Solomon K.V."/>
            <person name="De Groot R."/>
            <person name="Kuo A."/>
            <person name="Mondo S.J."/>
            <person name="Salamov A.A."/>
            <person name="Labutti K."/>
            <person name="Zhao Z."/>
            <person name="Chiniquy J."/>
            <person name="Barry K."/>
            <person name="Brewer H.M."/>
            <person name="Purvine S.O."/>
            <person name="Wright A.T."/>
            <person name="Boxma B."/>
            <person name="Van Alen T."/>
            <person name="Hackstein J.H."/>
            <person name="Baker S.E."/>
            <person name="Grigoriev I.V."/>
            <person name="O'Malley M.A."/>
        </authorList>
    </citation>
    <scope>NUCLEOTIDE SEQUENCE [LARGE SCALE GENOMIC DNA]</scope>
    <source>
        <strain evidence="8 9">G1</strain>
    </source>
</reference>
<evidence type="ECO:0000256" key="6">
    <source>
        <dbReference type="SAM" id="MobiDB-lite"/>
    </source>
</evidence>
<dbReference type="GO" id="GO:0008270">
    <property type="term" value="F:zinc ion binding"/>
    <property type="evidence" value="ECO:0007669"/>
    <property type="project" value="UniProtKB-KW"/>
</dbReference>
<dbReference type="InterPro" id="IPR036236">
    <property type="entry name" value="Znf_C2H2_sf"/>
</dbReference>
<dbReference type="InterPro" id="IPR013087">
    <property type="entry name" value="Znf_C2H2_type"/>
</dbReference>
<dbReference type="EMBL" id="MCOG01000291">
    <property type="protein sequence ID" value="ORY20388.1"/>
    <property type="molecule type" value="Genomic_DNA"/>
</dbReference>
<dbReference type="STRING" id="1754190.A0A1Y2ACW4"/>
<keyword evidence="4" id="KW-0862">Zinc</keyword>
<keyword evidence="3 5" id="KW-0863">Zinc-finger</keyword>
<proteinExistence type="predicted"/>
<sequence>MLFSSENNCNNSNIETIIKDKITLVNNNNINNNLISTNLNNNYNLNQSLTSKLDKQNNFKFNQNANHLRNQLWLRSHCRTGLNNVDHVQFPFETENAKELIQQKILDNVIIAQKIKEQNQELAHFLANIDEKGQINEEIENKNNVLLSPIDLDLISNNSSNLLLKNSVNVNNNLYINPNVNVKNNSYINPLVTPEQSIINEDALLLNSSIYSPKSMSGNEFLLNSNNKDNELLTLDIFGSNPNAFTNTYISSPETTESNTIPYIPTPETTILSSPLNTNIISSPESNLLSSPELYDNINVSFPEFNINNNSNVLNDVAIDNYLINQEIMKLQQENLMYNKLVDNKVFENITTQVQSNPLVDNLLVSSTESSPELLNQPLETSETIILNNLEGSENGKECSTKRKFEEEEVESKKKKSKKESIINEGKPFIYVITESDDESENENSESDDDSQKKKKYKKKYYVCSVCNHKSKRHYNVEVHLKTHEKNRPRPFECEKCKKSFCRLHDLERHKVIHQEKMFTCDLCGKKFGRLDSLKRHIGCKTCIKRQQSIKNEI</sequence>
<dbReference type="PANTHER" id="PTHR23235">
    <property type="entry name" value="KRUEPPEL-LIKE TRANSCRIPTION FACTOR"/>
    <property type="match status" value="1"/>
</dbReference>
<feature type="domain" description="C2H2-type" evidence="7">
    <location>
        <begin position="492"/>
        <end position="519"/>
    </location>
</feature>
<dbReference type="GO" id="GO:0000981">
    <property type="term" value="F:DNA-binding transcription factor activity, RNA polymerase II-specific"/>
    <property type="evidence" value="ECO:0007669"/>
    <property type="project" value="TreeGrafter"/>
</dbReference>
<evidence type="ECO:0000313" key="8">
    <source>
        <dbReference type="EMBL" id="ORY20388.1"/>
    </source>
</evidence>
<dbReference type="PANTHER" id="PTHR23235:SF120">
    <property type="entry name" value="KRUPPEL-LIKE FACTOR 15"/>
    <property type="match status" value="1"/>
</dbReference>
<dbReference type="Proteomes" id="UP000193920">
    <property type="component" value="Unassembled WGS sequence"/>
</dbReference>
<dbReference type="Pfam" id="PF00096">
    <property type="entry name" value="zf-C2H2"/>
    <property type="match status" value="2"/>
</dbReference>
<evidence type="ECO:0000256" key="4">
    <source>
        <dbReference type="ARBA" id="ARBA00022833"/>
    </source>
</evidence>
<dbReference type="PROSITE" id="PS50157">
    <property type="entry name" value="ZINC_FINGER_C2H2_2"/>
    <property type="match status" value="3"/>
</dbReference>